<dbReference type="AlphaFoldDB" id="A0A0L8FLM9"/>
<protein>
    <submittedName>
        <fullName evidence="2">Uncharacterized protein</fullName>
    </submittedName>
</protein>
<gene>
    <name evidence="2" type="ORF">OCBIM_22014948mg</name>
</gene>
<feature type="transmembrane region" description="Helical" evidence="1">
    <location>
        <begin position="12"/>
        <end position="38"/>
    </location>
</feature>
<feature type="transmembrane region" description="Helical" evidence="1">
    <location>
        <begin position="70"/>
        <end position="88"/>
    </location>
</feature>
<sequence length="91" mass="10293">MYVYIYIYKYIYIMCVYSYNGCFPCVTSSLLCAAITIITESLTLSLLGPSTPQSICHAGLFLTRLPRSQLLVFLQSILSAIFLVFFTVNKK</sequence>
<keyword evidence="1" id="KW-1133">Transmembrane helix</keyword>
<keyword evidence="1" id="KW-0812">Transmembrane</keyword>
<name>A0A0L8FLM9_OCTBM</name>
<evidence type="ECO:0000256" key="1">
    <source>
        <dbReference type="SAM" id="Phobius"/>
    </source>
</evidence>
<proteinExistence type="predicted"/>
<dbReference type="EMBL" id="KQ429139">
    <property type="protein sequence ID" value="KOF65589.1"/>
    <property type="molecule type" value="Genomic_DNA"/>
</dbReference>
<evidence type="ECO:0000313" key="2">
    <source>
        <dbReference type="EMBL" id="KOF65589.1"/>
    </source>
</evidence>
<reference evidence="2" key="1">
    <citation type="submission" date="2015-07" db="EMBL/GenBank/DDBJ databases">
        <title>MeaNS - Measles Nucleotide Surveillance Program.</title>
        <authorList>
            <person name="Tran T."/>
            <person name="Druce J."/>
        </authorList>
    </citation>
    <scope>NUCLEOTIDE SEQUENCE</scope>
    <source>
        <strain evidence="2">UCB-OBI-ISO-001</strain>
        <tissue evidence="2">Gonad</tissue>
    </source>
</reference>
<organism evidence="2">
    <name type="scientific">Octopus bimaculoides</name>
    <name type="common">California two-spotted octopus</name>
    <dbReference type="NCBI Taxonomy" id="37653"/>
    <lineage>
        <taxon>Eukaryota</taxon>
        <taxon>Metazoa</taxon>
        <taxon>Spiralia</taxon>
        <taxon>Lophotrochozoa</taxon>
        <taxon>Mollusca</taxon>
        <taxon>Cephalopoda</taxon>
        <taxon>Coleoidea</taxon>
        <taxon>Octopodiformes</taxon>
        <taxon>Octopoda</taxon>
        <taxon>Incirrata</taxon>
        <taxon>Octopodidae</taxon>
        <taxon>Octopus</taxon>
    </lineage>
</organism>
<keyword evidence="1" id="KW-0472">Membrane</keyword>
<accession>A0A0L8FLM9</accession>